<keyword evidence="5" id="KW-0812">Transmembrane</keyword>
<feature type="domain" description="Outer membrane protein beta-barrel" evidence="7">
    <location>
        <begin position="384"/>
        <end position="783"/>
    </location>
</feature>
<dbReference type="Pfam" id="PF14905">
    <property type="entry name" value="OMP_b-brl_3"/>
    <property type="match status" value="1"/>
</dbReference>
<dbReference type="PANTHER" id="PTHR40980:SF4">
    <property type="entry name" value="TONB-DEPENDENT RECEPTOR-LIKE BETA-BARREL DOMAIN-CONTAINING PROTEIN"/>
    <property type="match status" value="1"/>
</dbReference>
<evidence type="ECO:0000259" key="6">
    <source>
        <dbReference type="Pfam" id="PF07715"/>
    </source>
</evidence>
<feature type="domain" description="TonB-dependent receptor plug" evidence="6">
    <location>
        <begin position="153"/>
        <end position="233"/>
    </location>
</feature>
<evidence type="ECO:0000256" key="1">
    <source>
        <dbReference type="ARBA" id="ARBA00004442"/>
    </source>
</evidence>
<evidence type="ECO:0000313" key="9">
    <source>
        <dbReference type="Proteomes" id="UP000516439"/>
    </source>
</evidence>
<organism evidence="8 9">
    <name type="scientific">Pedobacter riviphilus</name>
    <dbReference type="NCBI Taxonomy" id="2766984"/>
    <lineage>
        <taxon>Bacteria</taxon>
        <taxon>Pseudomonadati</taxon>
        <taxon>Bacteroidota</taxon>
        <taxon>Sphingobacteriia</taxon>
        <taxon>Sphingobacteriales</taxon>
        <taxon>Sphingobacteriaceae</taxon>
        <taxon>Pedobacter</taxon>
    </lineage>
</organism>
<dbReference type="Gene3D" id="2.40.170.20">
    <property type="entry name" value="TonB-dependent receptor, beta-barrel domain"/>
    <property type="match status" value="1"/>
</dbReference>
<dbReference type="InterPro" id="IPR041700">
    <property type="entry name" value="OMP_b-brl_3"/>
</dbReference>
<dbReference type="SUPFAM" id="SSF49464">
    <property type="entry name" value="Carboxypeptidase regulatory domain-like"/>
    <property type="match status" value="1"/>
</dbReference>
<evidence type="ECO:0000259" key="7">
    <source>
        <dbReference type="Pfam" id="PF14905"/>
    </source>
</evidence>
<dbReference type="Pfam" id="PF07715">
    <property type="entry name" value="Plug"/>
    <property type="match status" value="1"/>
</dbReference>
<keyword evidence="8" id="KW-0675">Receptor</keyword>
<feature type="transmembrane region" description="Helical" evidence="5">
    <location>
        <begin position="7"/>
        <end position="25"/>
    </location>
</feature>
<protein>
    <submittedName>
        <fullName evidence="8">TonB-dependent receptor</fullName>
    </submittedName>
</protein>
<keyword evidence="5" id="KW-1133">Transmembrane helix</keyword>
<evidence type="ECO:0000256" key="3">
    <source>
        <dbReference type="ARBA" id="ARBA00023237"/>
    </source>
</evidence>
<feature type="region of interest" description="Disordered" evidence="4">
    <location>
        <begin position="792"/>
        <end position="813"/>
    </location>
</feature>
<sequence>MNKVKLFLSYPLMLGIMLISIATFAQSGNNLLTTVKGVVVSKSDNLTLPATTIVLRTESGDLLATVASGNDGAFSAKVKSVPRIKIQISYIGYNDYHSDVIAVKGEVLDLGRMVLEEKSTTMQGVTIVGSRKKPIIQTNKDKIIYNAASDISNKSGNAADVLRKAPMLTVSATGELKMRGNSNIMVLINGVESKIMAKNLKEALKVIPASSIVSVEIITSPSAKYQAEGAAGVINIITKKKLQGTSGTLDLSAGNLEQTGNLALNMAVGKLNITAMGNYTGEREKNATELQRFSFMDGRQTGSLLQKNDGLMINRGGSASLSAQYQIDSLQTLEGGFSYWKDSWPQKNSFYNRYNNGTLNDEYRQVSDQSGRFTYKEWVMNYQKKFLREGQELQLLAQRSLSSDFSDYLTKQYRTDGTLSFEERGPNKGAEKDWNFQADYTHPLSKSGKTTMELGTKYQGTTSTSIYEINNSRIQTDPTRSGSMSYRQRILAGYMSLNFETDNEWTFRPGIRFERTAINADFQSVPSFERTFTNWVPNLLIAKKLGEKHELKLNYTERIRRPNIFDLNPYVNASDPLNITQGNAYLKPELTRNLELTHVFTGEKESTLISSLYYSANKNGIETVTTVRADGISYSNPVNIGQNTRIGMNLNGVFKPASNWTVNAGAEIFHLHFNSKALDISNKGMFFNTTLNNTLTLPHDLLLSISGDYGNGFITLQGKNSANYSYRFAISKQFWNKKASITFATVNPFQKTFKETVYAFAPTFQSTGINRFYNRSATLSFSWQFGGLKQSHEKESHFPDNPNGKPVRGKRIR</sequence>
<dbReference type="SUPFAM" id="SSF56935">
    <property type="entry name" value="Porins"/>
    <property type="match status" value="1"/>
</dbReference>
<evidence type="ECO:0000256" key="2">
    <source>
        <dbReference type="ARBA" id="ARBA00023136"/>
    </source>
</evidence>
<keyword evidence="9" id="KW-1185">Reference proteome</keyword>
<evidence type="ECO:0000313" key="8">
    <source>
        <dbReference type="EMBL" id="QNR86816.1"/>
    </source>
</evidence>
<dbReference type="RefSeq" id="WP_190328882.1">
    <property type="nucleotide sequence ID" value="NZ_CP061171.1"/>
</dbReference>
<evidence type="ECO:0000256" key="4">
    <source>
        <dbReference type="SAM" id="MobiDB-lite"/>
    </source>
</evidence>
<dbReference type="PANTHER" id="PTHR40980">
    <property type="entry name" value="PLUG DOMAIN-CONTAINING PROTEIN"/>
    <property type="match status" value="1"/>
</dbReference>
<dbReference type="EMBL" id="CP061171">
    <property type="protein sequence ID" value="QNR86816.1"/>
    <property type="molecule type" value="Genomic_DNA"/>
</dbReference>
<name>A0ABX6TPD0_9SPHI</name>
<reference evidence="8 9" key="1">
    <citation type="submission" date="2020-09" db="EMBL/GenBank/DDBJ databases">
        <title>Pedobacter sp. SW-16 isolated from soil near Yeocheon.</title>
        <authorList>
            <person name="Im H.S."/>
            <person name="Joung Y."/>
            <person name="Lee S.-S."/>
        </authorList>
    </citation>
    <scope>NUCLEOTIDE SEQUENCE [LARGE SCALE GENOMIC DNA]</scope>
    <source>
        <strain evidence="8 9">SW-16</strain>
    </source>
</reference>
<dbReference type="InterPro" id="IPR037066">
    <property type="entry name" value="Plug_dom_sf"/>
</dbReference>
<dbReference type="Gene3D" id="2.170.130.10">
    <property type="entry name" value="TonB-dependent receptor, plug domain"/>
    <property type="match status" value="1"/>
</dbReference>
<dbReference type="InterPro" id="IPR012910">
    <property type="entry name" value="Plug_dom"/>
</dbReference>
<dbReference type="Proteomes" id="UP000516439">
    <property type="component" value="Chromosome"/>
</dbReference>
<evidence type="ECO:0000256" key="5">
    <source>
        <dbReference type="SAM" id="Phobius"/>
    </source>
</evidence>
<dbReference type="InterPro" id="IPR008969">
    <property type="entry name" value="CarboxyPept-like_regulatory"/>
</dbReference>
<comment type="subcellular location">
    <subcellularLocation>
        <location evidence="1">Cell outer membrane</location>
    </subcellularLocation>
</comment>
<gene>
    <name evidence="8" type="ORF">H9N25_10710</name>
</gene>
<keyword evidence="2 5" id="KW-0472">Membrane</keyword>
<dbReference type="InterPro" id="IPR036942">
    <property type="entry name" value="Beta-barrel_TonB_sf"/>
</dbReference>
<proteinExistence type="predicted"/>
<accession>A0ABX6TPD0</accession>
<keyword evidence="3" id="KW-0998">Cell outer membrane</keyword>